<dbReference type="SUPFAM" id="SSF52540">
    <property type="entry name" value="P-loop containing nucleoside triphosphate hydrolases"/>
    <property type="match status" value="1"/>
</dbReference>
<organism evidence="5">
    <name type="scientific">mine drainage metagenome</name>
    <dbReference type="NCBI Taxonomy" id="410659"/>
    <lineage>
        <taxon>unclassified sequences</taxon>
        <taxon>metagenomes</taxon>
        <taxon>ecological metagenomes</taxon>
    </lineage>
</organism>
<dbReference type="PANTHER" id="PTHR23073">
    <property type="entry name" value="26S PROTEASOME REGULATORY SUBUNIT"/>
    <property type="match status" value="1"/>
</dbReference>
<dbReference type="GO" id="GO:0005524">
    <property type="term" value="F:ATP binding"/>
    <property type="evidence" value="ECO:0007669"/>
    <property type="project" value="UniProtKB-KW"/>
</dbReference>
<accession>A0A1J5QEZ3</accession>
<dbReference type="SMART" id="SM00382">
    <property type="entry name" value="AAA"/>
    <property type="match status" value="1"/>
</dbReference>
<dbReference type="AlphaFoldDB" id="A0A1J5QEZ3"/>
<proteinExistence type="inferred from homology"/>
<dbReference type="InterPro" id="IPR003959">
    <property type="entry name" value="ATPase_AAA_core"/>
</dbReference>
<dbReference type="GO" id="GO:0008237">
    <property type="term" value="F:metallopeptidase activity"/>
    <property type="evidence" value="ECO:0007669"/>
    <property type="project" value="UniProtKB-KW"/>
</dbReference>
<evidence type="ECO:0000259" key="4">
    <source>
        <dbReference type="SMART" id="SM00382"/>
    </source>
</evidence>
<evidence type="ECO:0000256" key="1">
    <source>
        <dbReference type="ARBA" id="ARBA00006914"/>
    </source>
</evidence>
<gene>
    <name evidence="5" type="primary">ftsH_19</name>
    <name evidence="5" type="ORF">GALL_437890</name>
</gene>
<keyword evidence="3" id="KW-0067">ATP-binding</keyword>
<dbReference type="EMBL" id="MLJW01002466">
    <property type="protein sequence ID" value="OIQ74557.1"/>
    <property type="molecule type" value="Genomic_DNA"/>
</dbReference>
<sequence>MTTTTATPSSAVLVALRTAVDRRAESPEWRERDRALAALGALVLDDPVAPALDRPAAVSERFGLAPVDEQLLLVALLAEVHPSAHLLCGLLSGDNAPARPTVALALELVGVSVVDAAARERIAADGPLVRYGLLAPEGDDVLLARRLRVPDRVVARLLGSHQVAAEAAAVLLEAEPVDLDGYEDVAWALRAGEPLVWVHSPVGAAGTALAVAACREVGVTCLVGDLDRLPITPGLGPDAAQVRRTVQALALEAGLGGMVLVLAGAHLASDQLGDLRAAVPVIAVGRTGWDPRWSVPLPPAVMAARLNQGQRAEQWHRVVGVAATTRDVLTLRMTPEEITAVGRRAEADATRAGRPVASDDVRLAARRLGSTRDPRLRTSGTPATLDDLVLPAHTRREVVRLIGWARDRDEVMALGELQGKGGKGTGITALFSGSPGTGKTLAAHVVADSLGMDLFQVDLSSVVDKYIGETEKNLERVFTQAEALNAVLFFDEADALFGSRSSVSDARDRYANQEVSYLLQRMEASEGVTVLATNLRGNLDPAFARRLHFMVHFPDPDEPTRRLLWRHHLDQLPGTDPDDPVDVAFLAGAVEVAGGDIRNVVLAAAYDAVAEHRLVGMRDIRTATVREMAKLGRRVNDARWTSAEPA</sequence>
<keyword evidence="2" id="KW-0547">Nucleotide-binding</keyword>
<comment type="similarity">
    <text evidence="1">Belongs to the AAA ATPase family.</text>
</comment>
<dbReference type="InterPro" id="IPR027417">
    <property type="entry name" value="P-loop_NTPase"/>
</dbReference>
<dbReference type="Gene3D" id="3.40.50.300">
    <property type="entry name" value="P-loop containing nucleotide triphosphate hydrolases"/>
    <property type="match status" value="1"/>
</dbReference>
<dbReference type="CDD" id="cd19481">
    <property type="entry name" value="RecA-like_protease"/>
    <property type="match status" value="1"/>
</dbReference>
<comment type="caution">
    <text evidence="5">The sequence shown here is derived from an EMBL/GenBank/DDBJ whole genome shotgun (WGS) entry which is preliminary data.</text>
</comment>
<keyword evidence="5" id="KW-0645">Protease</keyword>
<keyword evidence="5" id="KW-0378">Hydrolase</keyword>
<dbReference type="InterPro" id="IPR003593">
    <property type="entry name" value="AAA+_ATPase"/>
</dbReference>
<name>A0A1J5QEZ3_9ZZZZ</name>
<evidence type="ECO:0000256" key="2">
    <source>
        <dbReference type="ARBA" id="ARBA00022741"/>
    </source>
</evidence>
<dbReference type="GO" id="GO:0006508">
    <property type="term" value="P:proteolysis"/>
    <property type="evidence" value="ECO:0007669"/>
    <property type="project" value="UniProtKB-KW"/>
</dbReference>
<dbReference type="InterPro" id="IPR054472">
    <property type="entry name" value="WHD"/>
</dbReference>
<evidence type="ECO:0000256" key="3">
    <source>
        <dbReference type="ARBA" id="ARBA00022840"/>
    </source>
</evidence>
<protein>
    <submittedName>
        <fullName evidence="5">ATP-dependent zinc metalloprotease FtsH</fullName>
        <ecNumber evidence="5">3.4.24.-</ecNumber>
    </submittedName>
</protein>
<dbReference type="InterPro" id="IPR050221">
    <property type="entry name" value="26S_Proteasome_ATPase"/>
</dbReference>
<dbReference type="EC" id="3.4.24.-" evidence="5"/>
<keyword evidence="5" id="KW-0482">Metalloprotease</keyword>
<dbReference type="Pfam" id="PF00004">
    <property type="entry name" value="AAA"/>
    <property type="match status" value="1"/>
</dbReference>
<dbReference type="Pfam" id="PF22977">
    <property type="entry name" value="WHD"/>
    <property type="match status" value="1"/>
</dbReference>
<dbReference type="GO" id="GO:0016887">
    <property type="term" value="F:ATP hydrolysis activity"/>
    <property type="evidence" value="ECO:0007669"/>
    <property type="project" value="InterPro"/>
</dbReference>
<feature type="domain" description="AAA+ ATPase" evidence="4">
    <location>
        <begin position="425"/>
        <end position="557"/>
    </location>
</feature>
<reference evidence="5" key="1">
    <citation type="submission" date="2016-10" db="EMBL/GenBank/DDBJ databases">
        <title>Sequence of Gallionella enrichment culture.</title>
        <authorList>
            <person name="Poehlein A."/>
            <person name="Muehling M."/>
            <person name="Daniel R."/>
        </authorList>
    </citation>
    <scope>NUCLEOTIDE SEQUENCE</scope>
</reference>
<evidence type="ECO:0000313" key="5">
    <source>
        <dbReference type="EMBL" id="OIQ74557.1"/>
    </source>
</evidence>